<feature type="transmembrane region" description="Helical" evidence="1">
    <location>
        <begin position="20"/>
        <end position="41"/>
    </location>
</feature>
<evidence type="ECO:0000313" key="3">
    <source>
        <dbReference type="EMBL" id="QYY41366.1"/>
    </source>
</evidence>
<dbReference type="OrthoDB" id="8965954at2"/>
<evidence type="ECO:0000259" key="2">
    <source>
        <dbReference type="Pfam" id="PF13239"/>
    </source>
</evidence>
<protein>
    <submittedName>
        <fullName evidence="4">2TM domain-containing protein</fullName>
    </submittedName>
</protein>
<organism evidence="4 5">
    <name type="scientific">Aneurinibacillus thermoaerophilus</name>
    <dbReference type="NCBI Taxonomy" id="143495"/>
    <lineage>
        <taxon>Bacteria</taxon>
        <taxon>Bacillati</taxon>
        <taxon>Bacillota</taxon>
        <taxon>Bacilli</taxon>
        <taxon>Bacillales</taxon>
        <taxon>Paenibacillaceae</taxon>
        <taxon>Aneurinibacillus group</taxon>
        <taxon>Aneurinibacillus</taxon>
    </lineage>
</organism>
<reference evidence="3 6" key="2">
    <citation type="submission" date="2021-08" db="EMBL/GenBank/DDBJ databases">
        <title>Complete genome sequence of the strain Aneurinibacillus thermoaerophilus CCM 8960.</title>
        <authorList>
            <person name="Musilova J."/>
            <person name="Kourilova X."/>
            <person name="Pernicova I."/>
            <person name="Bezdicek M."/>
            <person name="Lengerova M."/>
            <person name="Obruca S."/>
            <person name="Sedlar K."/>
        </authorList>
    </citation>
    <scope>NUCLEOTIDE SEQUENCE [LARGE SCALE GENOMIC DNA]</scope>
    <source>
        <strain evidence="3 6">CCM 8960</strain>
    </source>
</reference>
<name>A0A1G7Y590_ANETH</name>
<evidence type="ECO:0000313" key="6">
    <source>
        <dbReference type="Proteomes" id="UP000826616"/>
    </source>
</evidence>
<keyword evidence="6" id="KW-1185">Reference proteome</keyword>
<evidence type="ECO:0000256" key="1">
    <source>
        <dbReference type="SAM" id="Phobius"/>
    </source>
</evidence>
<dbReference type="InterPro" id="IPR025698">
    <property type="entry name" value="2TM_dom"/>
</dbReference>
<dbReference type="RefSeq" id="WP_057898605.1">
    <property type="nucleotide sequence ID" value="NZ_CP080764.1"/>
</dbReference>
<keyword evidence="1" id="KW-0472">Membrane</keyword>
<feature type="domain" description="2TM" evidence="2">
    <location>
        <begin position="9"/>
        <end position="87"/>
    </location>
</feature>
<reference evidence="4 5" key="1">
    <citation type="submission" date="2016-10" db="EMBL/GenBank/DDBJ databases">
        <authorList>
            <person name="de Groot N.N."/>
        </authorList>
    </citation>
    <scope>NUCLEOTIDE SEQUENCE [LARGE SCALE GENOMIC DNA]</scope>
    <source>
        <strain evidence="4 5">L 420-91</strain>
    </source>
</reference>
<evidence type="ECO:0000313" key="4">
    <source>
        <dbReference type="EMBL" id="SDG91426.1"/>
    </source>
</evidence>
<evidence type="ECO:0000313" key="5">
    <source>
        <dbReference type="Proteomes" id="UP000198956"/>
    </source>
</evidence>
<keyword evidence="1" id="KW-1133">Transmembrane helix</keyword>
<dbReference type="Proteomes" id="UP000198956">
    <property type="component" value="Unassembled WGS sequence"/>
</dbReference>
<keyword evidence="1" id="KW-0812">Transmembrane</keyword>
<sequence length="89" mass="10438">MEKNEKYLRAKKRVKALKGFYIHLVVFILVNIGLFFIDLLFSRDSTWFYFPLFGWGIGLLAHGITVLGFGGLFGSEWEKKKIQEFMDKE</sequence>
<dbReference type="Pfam" id="PF13239">
    <property type="entry name" value="2TM"/>
    <property type="match status" value="1"/>
</dbReference>
<proteinExistence type="predicted"/>
<gene>
    <name evidence="3" type="ORF">K3F53_10430</name>
    <name evidence="4" type="ORF">SAMN04489735_1005122</name>
</gene>
<dbReference type="GeneID" id="97141786"/>
<dbReference type="EMBL" id="FNDE01000005">
    <property type="protein sequence ID" value="SDG91426.1"/>
    <property type="molecule type" value="Genomic_DNA"/>
</dbReference>
<dbReference type="EMBL" id="CP080764">
    <property type="protein sequence ID" value="QYY41366.1"/>
    <property type="molecule type" value="Genomic_DNA"/>
</dbReference>
<dbReference type="AlphaFoldDB" id="A0A1G7Y590"/>
<feature type="transmembrane region" description="Helical" evidence="1">
    <location>
        <begin position="47"/>
        <end position="73"/>
    </location>
</feature>
<accession>A0A1G7Y590</accession>
<dbReference type="Proteomes" id="UP000826616">
    <property type="component" value="Chromosome"/>
</dbReference>